<dbReference type="InterPro" id="IPR012337">
    <property type="entry name" value="RNaseH-like_sf"/>
</dbReference>
<dbReference type="GO" id="GO:0004523">
    <property type="term" value="F:RNA-DNA hybrid ribonuclease activity"/>
    <property type="evidence" value="ECO:0007669"/>
    <property type="project" value="InterPro"/>
</dbReference>
<dbReference type="Proteomes" id="UP000297982">
    <property type="component" value="Unassembled WGS sequence"/>
</dbReference>
<organism evidence="2 3">
    <name type="scientific">Halobacillus salinus</name>
    <dbReference type="NCBI Taxonomy" id="192814"/>
    <lineage>
        <taxon>Bacteria</taxon>
        <taxon>Bacillati</taxon>
        <taxon>Bacillota</taxon>
        <taxon>Bacilli</taxon>
        <taxon>Bacillales</taxon>
        <taxon>Bacillaceae</taxon>
        <taxon>Halobacillus</taxon>
    </lineage>
</organism>
<comment type="caution">
    <text evidence="2">The sequence shown here is derived from an EMBL/GenBank/DDBJ whole genome shotgun (WGS) entry which is preliminary data.</text>
</comment>
<dbReference type="PANTHER" id="PTHR47723:SF19">
    <property type="entry name" value="POLYNUCLEOTIDYL TRANSFERASE, RIBONUCLEASE H-LIKE SUPERFAMILY PROTEIN"/>
    <property type="match status" value="1"/>
</dbReference>
<dbReference type="RefSeq" id="WP_135326968.1">
    <property type="nucleotide sequence ID" value="NZ_SRJC01000001.1"/>
</dbReference>
<name>A0A4Z0H3C0_9BACI</name>
<dbReference type="InterPro" id="IPR002156">
    <property type="entry name" value="RNaseH_domain"/>
</dbReference>
<dbReference type="AlphaFoldDB" id="A0A4Z0H3C0"/>
<dbReference type="Gene3D" id="3.30.420.10">
    <property type="entry name" value="Ribonuclease H-like superfamily/Ribonuclease H"/>
    <property type="match status" value="1"/>
</dbReference>
<evidence type="ECO:0000313" key="3">
    <source>
        <dbReference type="Proteomes" id="UP000297982"/>
    </source>
</evidence>
<dbReference type="GO" id="GO:0003676">
    <property type="term" value="F:nucleic acid binding"/>
    <property type="evidence" value="ECO:0007669"/>
    <property type="project" value="InterPro"/>
</dbReference>
<accession>A0A4Z0H3C0</accession>
<reference evidence="2 3" key="1">
    <citation type="journal article" date="2003" name="Int. J. Syst. Evol. Microbiol.">
        <title>Halobacillus salinus sp. nov., isolated from a salt lake on the coast of the East Sea in Korea.</title>
        <authorList>
            <person name="Yoon J.H."/>
            <person name="Kang K.H."/>
            <person name="Park Y.H."/>
        </authorList>
    </citation>
    <scope>NUCLEOTIDE SEQUENCE [LARGE SCALE GENOMIC DNA]</scope>
    <source>
        <strain evidence="2 3">HSL-3</strain>
    </source>
</reference>
<gene>
    <name evidence="2" type="ORF">E4663_06195</name>
</gene>
<keyword evidence="3" id="KW-1185">Reference proteome</keyword>
<feature type="domain" description="RNase H type-1" evidence="1">
    <location>
        <begin position="1"/>
        <end position="127"/>
    </location>
</feature>
<sequence length="134" mass="15121">MITVFTDAAASGDPGPAACGIIIKEGSSFTEHSFYLGEYSNHDAEFLAVEKALELCKEKYFGDIISIRSDSKTVVEALDQGYTKNKSFQSYLYSIKVLEESFPMVFYKWIPEKQNKQADLLAKKKLHQPKKPKN</sequence>
<evidence type="ECO:0000313" key="2">
    <source>
        <dbReference type="EMBL" id="TGB04580.1"/>
    </source>
</evidence>
<dbReference type="PROSITE" id="PS50879">
    <property type="entry name" value="RNASE_H_1"/>
    <property type="match status" value="1"/>
</dbReference>
<dbReference type="EMBL" id="SRJC01000001">
    <property type="protein sequence ID" value="TGB04580.1"/>
    <property type="molecule type" value="Genomic_DNA"/>
</dbReference>
<proteinExistence type="predicted"/>
<dbReference type="Pfam" id="PF13456">
    <property type="entry name" value="RVT_3"/>
    <property type="match status" value="1"/>
</dbReference>
<evidence type="ECO:0000259" key="1">
    <source>
        <dbReference type="PROSITE" id="PS50879"/>
    </source>
</evidence>
<protein>
    <submittedName>
        <fullName evidence="2">Ribonuclease HI family protein</fullName>
    </submittedName>
</protein>
<dbReference type="InterPro" id="IPR053151">
    <property type="entry name" value="RNase_H-like"/>
</dbReference>
<dbReference type="PANTHER" id="PTHR47723">
    <property type="entry name" value="OS05G0353850 PROTEIN"/>
    <property type="match status" value="1"/>
</dbReference>
<dbReference type="SUPFAM" id="SSF53098">
    <property type="entry name" value="Ribonuclease H-like"/>
    <property type="match status" value="1"/>
</dbReference>
<dbReference type="STRING" id="192814.GCA_900166575_01643"/>
<dbReference type="CDD" id="cd09279">
    <property type="entry name" value="RNase_HI_like"/>
    <property type="match status" value="1"/>
</dbReference>
<dbReference type="InterPro" id="IPR036397">
    <property type="entry name" value="RNaseH_sf"/>
</dbReference>